<dbReference type="PANTHER" id="PTHR35369">
    <property type="entry name" value="BLR3025 PROTEIN-RELATED"/>
    <property type="match status" value="1"/>
</dbReference>
<organism evidence="2">
    <name type="scientific">Solibacter usitatus (strain Ellin6076)</name>
    <dbReference type="NCBI Taxonomy" id="234267"/>
    <lineage>
        <taxon>Bacteria</taxon>
        <taxon>Pseudomonadati</taxon>
        <taxon>Acidobacteriota</taxon>
        <taxon>Terriglobia</taxon>
        <taxon>Bryobacterales</taxon>
        <taxon>Solibacteraceae</taxon>
        <taxon>Candidatus Solibacter</taxon>
    </lineage>
</organism>
<dbReference type="eggNOG" id="COG0389">
    <property type="taxonomic scope" value="Bacteria"/>
</dbReference>
<sequence length="395" mass="43180">MEATSADTVTFDVGGLDRLFGLPQDVAAAIARRARECGIKANLALAANADAAICAARGFSGVSLIPYGDEGKFLGTLSLAVLAPSADLVETLERWGIRSFHQMGALPPLGIAERLGAEGMRLRELARGEAERKLLPIPEPLTFEDELELEYPVELLEPLAFLLARLINGLATRLATRALATDELRLRLKLENRGLHERTLRLPVPSLDTKAFLKLLQLDLEAHPPAAPIVHLWMGVNPVKPQSAQTGLFIPVAPEPVKLELTLARIQAFVGEGRVGTPELLDTHRPDAFRVNSFGRESATVVRAGKTMEAPRLALRVFRPARAARVALASGQPSFVMADGVRGKVLELAGPWRTSGDWWTIDPWHRDEWDISLSDGALYRIYCEPRGWFVGGSYD</sequence>
<protein>
    <submittedName>
        <fullName evidence="2">Nucleotidyltransferase/DNA polymerase involved in DNA repair-like protein</fullName>
    </submittedName>
</protein>
<dbReference type="PANTHER" id="PTHR35369:SF2">
    <property type="entry name" value="BLR3025 PROTEIN"/>
    <property type="match status" value="1"/>
</dbReference>
<dbReference type="HOGENOM" id="CLU_041029_0_0_0"/>
<accession>Q01QX1</accession>
<dbReference type="KEGG" id="sus:Acid_7036"/>
<dbReference type="EMBL" id="CP000473">
    <property type="protein sequence ID" value="ABJ87949.1"/>
    <property type="molecule type" value="Genomic_DNA"/>
</dbReference>
<evidence type="ECO:0000313" key="2">
    <source>
        <dbReference type="EMBL" id="ABJ87949.1"/>
    </source>
</evidence>
<dbReference type="InterPro" id="IPR050356">
    <property type="entry name" value="SulA_CellDiv_inhibitor"/>
</dbReference>
<proteinExistence type="predicted"/>
<evidence type="ECO:0000256" key="1">
    <source>
        <dbReference type="ARBA" id="ARBA00022763"/>
    </source>
</evidence>
<dbReference type="InParanoid" id="Q01QX1"/>
<dbReference type="InterPro" id="IPR043502">
    <property type="entry name" value="DNA/RNA_pol_sf"/>
</dbReference>
<dbReference type="GO" id="GO:0016740">
    <property type="term" value="F:transferase activity"/>
    <property type="evidence" value="ECO:0007669"/>
    <property type="project" value="UniProtKB-KW"/>
</dbReference>
<name>Q01QX1_SOLUE</name>
<dbReference type="SUPFAM" id="SSF56672">
    <property type="entry name" value="DNA/RNA polymerases"/>
    <property type="match status" value="1"/>
</dbReference>
<keyword evidence="1" id="KW-0227">DNA damage</keyword>
<keyword evidence="2" id="KW-0808">Transferase</keyword>
<reference evidence="2" key="1">
    <citation type="submission" date="2006-10" db="EMBL/GenBank/DDBJ databases">
        <title>Complete sequence of Solibacter usitatus Ellin6076.</title>
        <authorList>
            <consortium name="US DOE Joint Genome Institute"/>
            <person name="Copeland A."/>
            <person name="Lucas S."/>
            <person name="Lapidus A."/>
            <person name="Barry K."/>
            <person name="Detter J.C."/>
            <person name="Glavina del Rio T."/>
            <person name="Hammon N."/>
            <person name="Israni S."/>
            <person name="Dalin E."/>
            <person name="Tice H."/>
            <person name="Pitluck S."/>
            <person name="Thompson L.S."/>
            <person name="Brettin T."/>
            <person name="Bruce D."/>
            <person name="Han C."/>
            <person name="Tapia R."/>
            <person name="Gilna P."/>
            <person name="Schmutz J."/>
            <person name="Larimer F."/>
            <person name="Land M."/>
            <person name="Hauser L."/>
            <person name="Kyrpides N."/>
            <person name="Mikhailova N."/>
            <person name="Janssen P.H."/>
            <person name="Kuske C.R."/>
            <person name="Richardson P."/>
        </authorList>
    </citation>
    <scope>NUCLEOTIDE SEQUENCE</scope>
    <source>
        <strain evidence="2">Ellin6076</strain>
    </source>
</reference>
<dbReference type="AlphaFoldDB" id="Q01QX1"/>
<dbReference type="GO" id="GO:0006281">
    <property type="term" value="P:DNA repair"/>
    <property type="evidence" value="ECO:0007669"/>
    <property type="project" value="TreeGrafter"/>
</dbReference>
<gene>
    <name evidence="2" type="ordered locus">Acid_7036</name>
</gene>
<dbReference type="STRING" id="234267.Acid_7036"/>